<dbReference type="EMBL" id="FQXP01000003">
    <property type="protein sequence ID" value="SHH32415.1"/>
    <property type="molecule type" value="Genomic_DNA"/>
</dbReference>
<accession>A0A1M5S1U3</accession>
<dbReference type="RefSeq" id="WP_072828695.1">
    <property type="nucleotide sequence ID" value="NZ_FQXP01000003.1"/>
</dbReference>
<dbReference type="STRING" id="1121306.SAMN02745196_00009"/>
<keyword evidence="2" id="KW-1185">Reference proteome</keyword>
<gene>
    <name evidence="1" type="ORF">SAMN02745196_00009</name>
</gene>
<dbReference type="Proteomes" id="UP000184526">
    <property type="component" value="Unassembled WGS sequence"/>
</dbReference>
<dbReference type="AlphaFoldDB" id="A0A1M5S1U3"/>
<evidence type="ECO:0000313" key="2">
    <source>
        <dbReference type="Proteomes" id="UP000184526"/>
    </source>
</evidence>
<dbReference type="OrthoDB" id="1909201at2"/>
<evidence type="ECO:0000313" key="1">
    <source>
        <dbReference type="EMBL" id="SHH32415.1"/>
    </source>
</evidence>
<name>A0A1M5S1U3_9CLOT</name>
<reference evidence="1 2" key="1">
    <citation type="submission" date="2016-11" db="EMBL/GenBank/DDBJ databases">
        <authorList>
            <person name="Jaros S."/>
            <person name="Januszkiewicz K."/>
            <person name="Wedrychowicz H."/>
        </authorList>
    </citation>
    <scope>NUCLEOTIDE SEQUENCE [LARGE SCALE GENOMIC DNA]</scope>
    <source>
        <strain evidence="1 2">DSM 3089</strain>
    </source>
</reference>
<sequence length="97" mass="11421">MSQKIIKDTKYCQILNQGKLADEDYTYSIEKIFIKAVKRNQIRFSLYKDTIRSAERYIPRSLDVTEEQLLQLIKESITAGVFSKEFIKNLSQILNKK</sequence>
<organism evidence="1 2">
    <name type="scientific">Clostridium collagenovorans DSM 3089</name>
    <dbReference type="NCBI Taxonomy" id="1121306"/>
    <lineage>
        <taxon>Bacteria</taxon>
        <taxon>Bacillati</taxon>
        <taxon>Bacillota</taxon>
        <taxon>Clostridia</taxon>
        <taxon>Eubacteriales</taxon>
        <taxon>Clostridiaceae</taxon>
        <taxon>Clostridium</taxon>
    </lineage>
</organism>
<protein>
    <submittedName>
        <fullName evidence="1">Uncharacterized protein</fullName>
    </submittedName>
</protein>
<proteinExistence type="predicted"/>